<dbReference type="OrthoDB" id="9976631at2"/>
<dbReference type="EMBL" id="OUUY01000001">
    <property type="protein sequence ID" value="SPP99533.1"/>
    <property type="molecule type" value="Genomic_DNA"/>
</dbReference>
<dbReference type="InterPro" id="IPR013783">
    <property type="entry name" value="Ig-like_fold"/>
</dbReference>
<organism evidence="1 2">
    <name type="scientific">Candidatus Sulfobium mesophilum</name>
    <dbReference type="NCBI Taxonomy" id="2016548"/>
    <lineage>
        <taxon>Bacteria</taxon>
        <taxon>Pseudomonadati</taxon>
        <taxon>Nitrospirota</taxon>
        <taxon>Nitrospiria</taxon>
        <taxon>Nitrospirales</taxon>
        <taxon>Nitrospiraceae</taxon>
        <taxon>Candidatus Sulfobium</taxon>
    </lineage>
</organism>
<sequence length="263" mass="28128">MKIPWARRNKSFMGTLTGKELFGNYRKVMKKIVAPVLFLIASASLLVTAVVPGGTGQGSGEPLKVEIFTITKGQKVRGAISIGARVNHPEEVNFIEFYFQEPGAEDRYSWKAYAPPYFWGGEGQTLDTTLFDDGPVSAVAFCFPKAKGAVMVQHRVHFVIDNGKPKVKILSPKDGATVNQNVTIEVDASDPGGIRKNAGIVTVSLYLDGGLFQSLTKSPFRVVLSTCLLDPGLHSIRAVAEDTDGMTSAHAVMINVVGGGSGG</sequence>
<proteinExistence type="predicted"/>
<dbReference type="Proteomes" id="UP000245125">
    <property type="component" value="Unassembled WGS sequence"/>
</dbReference>
<evidence type="ECO:0000313" key="2">
    <source>
        <dbReference type="Proteomes" id="UP000245125"/>
    </source>
</evidence>
<protein>
    <recommendedName>
        <fullName evidence="3">Bacterial Ig-like domain-containing protein</fullName>
    </recommendedName>
</protein>
<keyword evidence="2" id="KW-1185">Reference proteome</keyword>
<dbReference type="AlphaFoldDB" id="A0A2U3QDP9"/>
<gene>
    <name evidence="1" type="ORF">NBG4_10067</name>
</gene>
<evidence type="ECO:0000313" key="1">
    <source>
        <dbReference type="EMBL" id="SPP99533.1"/>
    </source>
</evidence>
<dbReference type="Gene3D" id="2.60.40.10">
    <property type="entry name" value="Immunoglobulins"/>
    <property type="match status" value="1"/>
</dbReference>
<name>A0A2U3QDP9_9BACT</name>
<dbReference type="Pfam" id="PF17957">
    <property type="entry name" value="Big_7"/>
    <property type="match status" value="1"/>
</dbReference>
<evidence type="ECO:0008006" key="3">
    <source>
        <dbReference type="Google" id="ProtNLM"/>
    </source>
</evidence>
<reference evidence="2" key="1">
    <citation type="submission" date="2018-03" db="EMBL/GenBank/DDBJ databases">
        <authorList>
            <person name="Zecchin S."/>
        </authorList>
    </citation>
    <scope>NUCLEOTIDE SEQUENCE [LARGE SCALE GENOMIC DNA]</scope>
</reference>
<accession>A0A2U3QDP9</accession>